<feature type="compositionally biased region" description="Basic and acidic residues" evidence="8">
    <location>
        <begin position="479"/>
        <end position="506"/>
    </location>
</feature>
<feature type="compositionally biased region" description="Pro residues" evidence="8">
    <location>
        <begin position="335"/>
        <end position="355"/>
    </location>
</feature>
<dbReference type="InterPro" id="IPR036443">
    <property type="entry name" value="Znf_RanBP2_sf"/>
</dbReference>
<dbReference type="PROSITE" id="PS50199">
    <property type="entry name" value="ZF_RANBP2_2"/>
    <property type="match status" value="1"/>
</dbReference>
<dbReference type="Gene3D" id="4.10.1060.10">
    <property type="entry name" value="Zinc finger, RanBP2-type"/>
    <property type="match status" value="1"/>
</dbReference>
<dbReference type="InterPro" id="IPR034870">
    <property type="entry name" value="TET_fam"/>
</dbReference>
<dbReference type="SMART" id="SM00547">
    <property type="entry name" value="ZnF_RBZ"/>
    <property type="match status" value="1"/>
</dbReference>
<feature type="compositionally biased region" description="Basic and acidic residues" evidence="8">
    <location>
        <begin position="423"/>
        <end position="444"/>
    </location>
</feature>
<feature type="region of interest" description="Disordered" evidence="8">
    <location>
        <begin position="326"/>
        <end position="506"/>
    </location>
</feature>
<dbReference type="EMBL" id="JAFEMO010000004">
    <property type="protein sequence ID" value="KAH7572287.1"/>
    <property type="molecule type" value="Genomic_DNA"/>
</dbReference>
<reference evidence="10 11" key="1">
    <citation type="submission" date="2021-02" db="EMBL/GenBank/DDBJ databases">
        <title>Plant Genome Project.</title>
        <authorList>
            <person name="Zhang R.-G."/>
        </authorList>
    </citation>
    <scope>NUCLEOTIDE SEQUENCE [LARGE SCALE GENOMIC DNA]</scope>
    <source>
        <tissue evidence="10">Leaves</tissue>
    </source>
</reference>
<accession>A0ABQ8I6P2</accession>
<dbReference type="Proteomes" id="UP000827721">
    <property type="component" value="Unassembled WGS sequence"/>
</dbReference>
<name>A0ABQ8I6P2_9ROSI</name>
<evidence type="ECO:0000256" key="6">
    <source>
        <dbReference type="ARBA" id="ARBA00023242"/>
    </source>
</evidence>
<keyword evidence="11" id="KW-1185">Reference proteome</keyword>
<evidence type="ECO:0000256" key="4">
    <source>
        <dbReference type="ARBA" id="ARBA00022833"/>
    </source>
</evidence>
<sequence length="506" mass="56778">MGSRDKDQTTPHHQPLISSLVVRPSVSDGGGDAGGGRGGGSDYEPGEVRPLNDACKNLGLEEGMLVTKHKCGYHYCAGVHCDMMEKGDVGCCWVRYVIVEADVVTEDDISGGHWCLLLPDLIGSVVNGNTRNFLCIGFSVIHILLVLHLLTEGEVQLKEVQLKMDLALECRNTGLVFVLLRTEQLHMCRCLLICGLHRIFVPGYRNRAGSASPARRRDGDHRHGSDFDHSGGMARSREFGSGRDHGRYRDPSPPYGRGRGGGRPFGRGFDGPAFGPGPLRNEGMNRNNPNVRPREGDWFCPDPLCGNLNFARREYCNNCKRYRYAPGGSPRRGYPGPPPPPLPPPPRRFPGPPLDLSPRRTMNGYRSPPRSWGRDGPRDFGAGGFPPSRHEGRFSDHMRRGDRSHFAEDDYRGRNKPMPPMDWGHRDRGRDNFFNERKGYERRPLSPPPVPSVPPHHGRWGRDVRERSRSPIRGAPPPKDYRRDMYMERGRDDRRGMGRDRIGDAY</sequence>
<dbReference type="PROSITE" id="PS01358">
    <property type="entry name" value="ZF_RANBP2_1"/>
    <property type="match status" value="1"/>
</dbReference>
<comment type="caution">
    <text evidence="10">The sequence shown here is derived from an EMBL/GenBank/DDBJ whole genome shotgun (WGS) entry which is preliminary data.</text>
</comment>
<evidence type="ECO:0000256" key="1">
    <source>
        <dbReference type="ARBA" id="ARBA00004123"/>
    </source>
</evidence>
<dbReference type="InterPro" id="IPR001876">
    <property type="entry name" value="Znf_RanBP2"/>
</dbReference>
<feature type="compositionally biased region" description="Basic and acidic residues" evidence="8">
    <location>
        <begin position="460"/>
        <end position="469"/>
    </location>
</feature>
<dbReference type="PANTHER" id="PTHR23238">
    <property type="entry name" value="RNA BINDING PROTEIN"/>
    <property type="match status" value="1"/>
</dbReference>
<keyword evidence="6" id="KW-0539">Nucleus</keyword>
<protein>
    <recommendedName>
        <fullName evidence="9">RanBP2-type domain-containing protein</fullName>
    </recommendedName>
</protein>
<evidence type="ECO:0000313" key="10">
    <source>
        <dbReference type="EMBL" id="KAH7572287.1"/>
    </source>
</evidence>
<feature type="compositionally biased region" description="Basic and acidic residues" evidence="8">
    <location>
        <begin position="1"/>
        <end position="10"/>
    </location>
</feature>
<feature type="compositionally biased region" description="Pro residues" evidence="8">
    <location>
        <begin position="445"/>
        <end position="454"/>
    </location>
</feature>
<evidence type="ECO:0000256" key="5">
    <source>
        <dbReference type="ARBA" id="ARBA00022884"/>
    </source>
</evidence>
<feature type="region of interest" description="Disordered" evidence="8">
    <location>
        <begin position="210"/>
        <end position="298"/>
    </location>
</feature>
<keyword evidence="3 7" id="KW-0863">Zinc-finger</keyword>
<evidence type="ECO:0000313" key="11">
    <source>
        <dbReference type="Proteomes" id="UP000827721"/>
    </source>
</evidence>
<evidence type="ECO:0000256" key="3">
    <source>
        <dbReference type="ARBA" id="ARBA00022771"/>
    </source>
</evidence>
<feature type="domain" description="RanBP2-type" evidence="9">
    <location>
        <begin position="294"/>
        <end position="325"/>
    </location>
</feature>
<evidence type="ECO:0000256" key="8">
    <source>
        <dbReference type="SAM" id="MobiDB-lite"/>
    </source>
</evidence>
<organism evidence="10 11">
    <name type="scientific">Xanthoceras sorbifolium</name>
    <dbReference type="NCBI Taxonomy" id="99658"/>
    <lineage>
        <taxon>Eukaryota</taxon>
        <taxon>Viridiplantae</taxon>
        <taxon>Streptophyta</taxon>
        <taxon>Embryophyta</taxon>
        <taxon>Tracheophyta</taxon>
        <taxon>Spermatophyta</taxon>
        <taxon>Magnoliopsida</taxon>
        <taxon>eudicotyledons</taxon>
        <taxon>Gunneridae</taxon>
        <taxon>Pentapetalae</taxon>
        <taxon>rosids</taxon>
        <taxon>malvids</taxon>
        <taxon>Sapindales</taxon>
        <taxon>Sapindaceae</taxon>
        <taxon>Xanthoceroideae</taxon>
        <taxon>Xanthoceras</taxon>
    </lineage>
</organism>
<feature type="compositionally biased region" description="Gly residues" evidence="8">
    <location>
        <begin position="28"/>
        <end position="41"/>
    </location>
</feature>
<proteinExistence type="predicted"/>
<dbReference type="SUPFAM" id="SSF90209">
    <property type="entry name" value="Ran binding protein zinc finger-like"/>
    <property type="match status" value="1"/>
</dbReference>
<feature type="compositionally biased region" description="Basic and acidic residues" evidence="8">
    <location>
        <begin position="388"/>
        <end position="413"/>
    </location>
</feature>
<evidence type="ECO:0000256" key="7">
    <source>
        <dbReference type="PROSITE-ProRule" id="PRU00322"/>
    </source>
</evidence>
<keyword evidence="5" id="KW-0694">RNA-binding</keyword>
<comment type="subcellular location">
    <subcellularLocation>
        <location evidence="1">Nucleus</location>
    </subcellularLocation>
</comment>
<gene>
    <name evidence="10" type="ORF">JRO89_XS04G0232800</name>
</gene>
<feature type="compositionally biased region" description="Gly residues" evidence="8">
    <location>
        <begin position="257"/>
        <end position="269"/>
    </location>
</feature>
<feature type="region of interest" description="Disordered" evidence="8">
    <location>
        <begin position="1"/>
        <end position="45"/>
    </location>
</feature>
<evidence type="ECO:0000259" key="9">
    <source>
        <dbReference type="PROSITE" id="PS50199"/>
    </source>
</evidence>
<evidence type="ECO:0000256" key="2">
    <source>
        <dbReference type="ARBA" id="ARBA00022723"/>
    </source>
</evidence>
<feature type="compositionally biased region" description="Basic and acidic residues" evidence="8">
    <location>
        <begin position="215"/>
        <end position="250"/>
    </location>
</feature>
<keyword evidence="2" id="KW-0479">Metal-binding</keyword>
<keyword evidence="4" id="KW-0862">Zinc</keyword>